<evidence type="ECO:0000313" key="3">
    <source>
        <dbReference type="Proteomes" id="UP000222542"/>
    </source>
</evidence>
<reference evidence="2 3" key="2">
    <citation type="journal article" date="2017" name="Genome Biol.">
        <title>New reference genome sequences of hot pepper reveal the massive evolution of plant disease-resistance genes by retroduplication.</title>
        <authorList>
            <person name="Kim S."/>
            <person name="Park J."/>
            <person name="Yeom S.I."/>
            <person name="Kim Y.M."/>
            <person name="Seo E."/>
            <person name="Kim K.T."/>
            <person name="Kim M.S."/>
            <person name="Lee J.M."/>
            <person name="Cheong K."/>
            <person name="Shin H.S."/>
            <person name="Kim S.B."/>
            <person name="Han K."/>
            <person name="Lee J."/>
            <person name="Park M."/>
            <person name="Lee H.A."/>
            <person name="Lee H.Y."/>
            <person name="Lee Y."/>
            <person name="Oh S."/>
            <person name="Lee J.H."/>
            <person name="Choi E."/>
            <person name="Choi E."/>
            <person name="Lee S.E."/>
            <person name="Jeon J."/>
            <person name="Kim H."/>
            <person name="Choi G."/>
            <person name="Song H."/>
            <person name="Lee J."/>
            <person name="Lee S.C."/>
            <person name="Kwon J.K."/>
            <person name="Lee H.Y."/>
            <person name="Koo N."/>
            <person name="Hong Y."/>
            <person name="Kim R.W."/>
            <person name="Kang W.H."/>
            <person name="Huh J.H."/>
            <person name="Kang B.C."/>
            <person name="Yang T.J."/>
            <person name="Lee Y.H."/>
            <person name="Bennetzen J.L."/>
            <person name="Choi D."/>
        </authorList>
    </citation>
    <scope>NUCLEOTIDE SEQUENCE [LARGE SCALE GENOMIC DNA]</scope>
    <source>
        <strain evidence="3">cv. CM334</strain>
    </source>
</reference>
<keyword evidence="1" id="KW-0812">Transmembrane</keyword>
<dbReference type="EMBL" id="AYRZ02000003">
    <property type="protein sequence ID" value="PHT86728.1"/>
    <property type="molecule type" value="Genomic_DNA"/>
</dbReference>
<keyword evidence="1" id="KW-1133">Transmembrane helix</keyword>
<keyword evidence="1" id="KW-0472">Membrane</keyword>
<dbReference type="PRINTS" id="PR01544">
    <property type="entry name" value="ARATH130DUF"/>
</dbReference>
<dbReference type="PANTHER" id="PTHR21736">
    <property type="entry name" value="VERNALIZATION-INSENSITIVE PROTEIN 3"/>
    <property type="match status" value="1"/>
</dbReference>
<evidence type="ECO:0000313" key="2">
    <source>
        <dbReference type="EMBL" id="PHT86728.1"/>
    </source>
</evidence>
<comment type="caution">
    <text evidence="2">The sequence shown here is derived from an EMBL/GenBank/DDBJ whole genome shotgun (WGS) entry which is preliminary data.</text>
</comment>
<gene>
    <name evidence="2" type="ORF">T459_08834</name>
</gene>
<protein>
    <submittedName>
        <fullName evidence="2">Uncharacterized protein</fullName>
    </submittedName>
</protein>
<accession>A0A2G2ZXP2</accession>
<dbReference type="PANTHER" id="PTHR21736:SF40">
    <property type="entry name" value="OBERON-LIKE PHD FINGER DOMAIN-CONTAINING PROTEIN"/>
    <property type="match status" value="1"/>
</dbReference>
<feature type="transmembrane region" description="Helical" evidence="1">
    <location>
        <begin position="349"/>
        <end position="373"/>
    </location>
</feature>
<organism evidence="2 3">
    <name type="scientific">Capsicum annuum</name>
    <name type="common">Capsicum pepper</name>
    <dbReference type="NCBI Taxonomy" id="4072"/>
    <lineage>
        <taxon>Eukaryota</taxon>
        <taxon>Viridiplantae</taxon>
        <taxon>Streptophyta</taxon>
        <taxon>Embryophyta</taxon>
        <taxon>Tracheophyta</taxon>
        <taxon>Spermatophyta</taxon>
        <taxon>Magnoliopsida</taxon>
        <taxon>eudicotyledons</taxon>
        <taxon>Gunneridae</taxon>
        <taxon>Pentapetalae</taxon>
        <taxon>asterids</taxon>
        <taxon>lamiids</taxon>
        <taxon>Solanales</taxon>
        <taxon>Solanaceae</taxon>
        <taxon>Solanoideae</taxon>
        <taxon>Capsiceae</taxon>
        <taxon>Capsicum</taxon>
    </lineage>
</organism>
<name>A0A2G2ZXP2_CAPAN</name>
<sequence length="415" mass="47504">MPLEVQNLKHKNCPAVRLVPHRIDRIDVITDASRQWVKCNGQSDALCSHWLVVLPIQTLPKRSPKILKLTQYDLLISLIMNLLVNQHSKGWISQILSYEEVPVDILDRQIYRLQTKDVASVKVLWRNHKGFLVGCTHLGEALLVILNISGCESFDEPAEPKGETISEVESNFVQHKGYRGPALHMKEFNHKIEGYFVSVWLHNVNNDNNNDRISSSNINPVFLFEFPASPILQEFPDGAVKLTKEYLRSLITITEKKDFLVSLQNMLNQRSDLPIEILSEYNKTQLEIFVAIKMDHRSFLSLENHLQATELIEIFSFERYELYDEVTTWLDESYAGQCLIQRLRPGYNWWKLIIWKGILLLFWILVLAMVGGLSQSDICIFLDRGLMVLLGVGMGRIDIGVILNIGIDVGANIIG</sequence>
<dbReference type="InterPro" id="IPR004082">
    <property type="entry name" value="OBERON"/>
</dbReference>
<dbReference type="Gramene" id="PHT86728">
    <property type="protein sequence ID" value="PHT86728"/>
    <property type="gene ID" value="T459_08834"/>
</dbReference>
<proteinExistence type="predicted"/>
<dbReference type="AlphaFoldDB" id="A0A2G2ZXP2"/>
<dbReference type="Proteomes" id="UP000222542">
    <property type="component" value="Unassembled WGS sequence"/>
</dbReference>
<reference evidence="2 3" key="1">
    <citation type="journal article" date="2014" name="Nat. Genet.">
        <title>Genome sequence of the hot pepper provides insights into the evolution of pungency in Capsicum species.</title>
        <authorList>
            <person name="Kim S."/>
            <person name="Park M."/>
            <person name="Yeom S.I."/>
            <person name="Kim Y.M."/>
            <person name="Lee J.M."/>
            <person name="Lee H.A."/>
            <person name="Seo E."/>
            <person name="Choi J."/>
            <person name="Cheong K."/>
            <person name="Kim K.T."/>
            <person name="Jung K."/>
            <person name="Lee G.W."/>
            <person name="Oh S.K."/>
            <person name="Bae C."/>
            <person name="Kim S.B."/>
            <person name="Lee H.Y."/>
            <person name="Kim S.Y."/>
            <person name="Kim M.S."/>
            <person name="Kang B.C."/>
            <person name="Jo Y.D."/>
            <person name="Yang H.B."/>
            <person name="Jeong H.J."/>
            <person name="Kang W.H."/>
            <person name="Kwon J.K."/>
            <person name="Shin C."/>
            <person name="Lim J.Y."/>
            <person name="Park J.H."/>
            <person name="Huh J.H."/>
            <person name="Kim J.S."/>
            <person name="Kim B.D."/>
            <person name="Cohen O."/>
            <person name="Paran I."/>
            <person name="Suh M.C."/>
            <person name="Lee S.B."/>
            <person name="Kim Y.K."/>
            <person name="Shin Y."/>
            <person name="Noh S.J."/>
            <person name="Park J."/>
            <person name="Seo Y.S."/>
            <person name="Kwon S.Y."/>
            <person name="Kim H.A."/>
            <person name="Park J.M."/>
            <person name="Kim H.J."/>
            <person name="Choi S.B."/>
            <person name="Bosland P.W."/>
            <person name="Reeves G."/>
            <person name="Jo S.H."/>
            <person name="Lee B.W."/>
            <person name="Cho H.T."/>
            <person name="Choi H.S."/>
            <person name="Lee M.S."/>
            <person name="Yu Y."/>
            <person name="Do Choi Y."/>
            <person name="Park B.S."/>
            <person name="van Deynze A."/>
            <person name="Ashrafi H."/>
            <person name="Hill T."/>
            <person name="Kim W.T."/>
            <person name="Pai H.S."/>
            <person name="Ahn H.K."/>
            <person name="Yeam I."/>
            <person name="Giovannoni J.J."/>
            <person name="Rose J.K."/>
            <person name="Sorensen I."/>
            <person name="Lee S.J."/>
            <person name="Kim R.W."/>
            <person name="Choi I.Y."/>
            <person name="Choi B.S."/>
            <person name="Lim J.S."/>
            <person name="Lee Y.H."/>
            <person name="Choi D."/>
        </authorList>
    </citation>
    <scope>NUCLEOTIDE SEQUENCE [LARGE SCALE GENOMIC DNA]</scope>
    <source>
        <strain evidence="3">cv. CM334</strain>
    </source>
</reference>
<keyword evidence="3" id="KW-1185">Reference proteome</keyword>
<evidence type="ECO:0000256" key="1">
    <source>
        <dbReference type="SAM" id="Phobius"/>
    </source>
</evidence>